<evidence type="ECO:0000313" key="9">
    <source>
        <dbReference type="Proteomes" id="UP001497383"/>
    </source>
</evidence>
<feature type="compositionally biased region" description="Low complexity" evidence="5">
    <location>
        <begin position="1"/>
        <end position="14"/>
    </location>
</feature>
<feature type="transmembrane region" description="Helical" evidence="6">
    <location>
        <begin position="299"/>
        <end position="322"/>
    </location>
</feature>
<feature type="transmembrane region" description="Helical" evidence="6">
    <location>
        <begin position="334"/>
        <end position="355"/>
    </location>
</feature>
<feature type="region of interest" description="Disordered" evidence="5">
    <location>
        <begin position="33"/>
        <end position="56"/>
    </location>
</feature>
<keyword evidence="2 6" id="KW-0812">Transmembrane</keyword>
<accession>A0ABP0ZUH1</accession>
<dbReference type="Proteomes" id="UP001497383">
    <property type="component" value="Chromosome 8"/>
</dbReference>
<protein>
    <recommendedName>
        <fullName evidence="7">Sugar phosphate transporter domain-containing protein</fullName>
    </recommendedName>
</protein>
<evidence type="ECO:0000256" key="6">
    <source>
        <dbReference type="SAM" id="Phobius"/>
    </source>
</evidence>
<dbReference type="Pfam" id="PF03151">
    <property type="entry name" value="TPT"/>
    <property type="match status" value="1"/>
</dbReference>
<dbReference type="EMBL" id="OZ022412">
    <property type="protein sequence ID" value="CAK9442269.1"/>
    <property type="molecule type" value="Genomic_DNA"/>
</dbReference>
<sequence length="423" mass="46681">MGISSVSSRPTSTSNEEYGGSDSSNVLLHQIHQGHGHGHGHGDQSSPTPTSSTASTLDSSYKSQTIQATTYILGWYIFSLSISIYNKWMFGPGLDFKYPIIITAFHQLCLFLLSGTILYLRPGLRPYVNANLSVPWSVYVRSLVPCALASAGDIGLSNVSISMISLSLYTMLKTSSLMFVLIFGLIFKLEKFHWKLIVICCVMVLSVVMMTSKPPTATQDGTASDEADDSSGLGILLVLTASCLSGLRWSFTQILLKSNPYTPNSITTIFYISPTMCLVLFALGLSIEGWGNFTSSPIWATYGITSTIFLLFIPGILAFMMTLCEFKLLGVARIITLSVAGIFKELLTILLSAIIFGDRLSLVNCLGLVLTFADILWYNWYRFSVKDPGYERVESEVVDKSEEVELDDLERRDDRRRSRSGLE</sequence>
<dbReference type="PANTHER" id="PTHR11132">
    <property type="entry name" value="SOLUTE CARRIER FAMILY 35"/>
    <property type="match status" value="1"/>
</dbReference>
<evidence type="ECO:0000256" key="5">
    <source>
        <dbReference type="SAM" id="MobiDB-lite"/>
    </source>
</evidence>
<feature type="domain" description="Sugar phosphate transporter" evidence="7">
    <location>
        <begin position="68"/>
        <end position="379"/>
    </location>
</feature>
<reference evidence="8 9" key="1">
    <citation type="submission" date="2024-03" db="EMBL/GenBank/DDBJ databases">
        <authorList>
            <person name="Brejova B."/>
        </authorList>
    </citation>
    <scope>NUCLEOTIDE SEQUENCE [LARGE SCALE GENOMIC DNA]</scope>
    <source>
        <strain evidence="8 9">CBS 14171</strain>
    </source>
</reference>
<name>A0ABP0ZUH1_9ASCO</name>
<feature type="transmembrane region" description="Helical" evidence="6">
    <location>
        <begin position="361"/>
        <end position="380"/>
    </location>
</feature>
<evidence type="ECO:0000256" key="4">
    <source>
        <dbReference type="ARBA" id="ARBA00023136"/>
    </source>
</evidence>
<feature type="transmembrane region" description="Helical" evidence="6">
    <location>
        <begin position="268"/>
        <end position="287"/>
    </location>
</feature>
<dbReference type="InterPro" id="IPR050186">
    <property type="entry name" value="TPT_transporter"/>
</dbReference>
<keyword evidence="3 6" id="KW-1133">Transmembrane helix</keyword>
<feature type="transmembrane region" description="Helical" evidence="6">
    <location>
        <begin position="194"/>
        <end position="212"/>
    </location>
</feature>
<evidence type="ECO:0000256" key="2">
    <source>
        <dbReference type="ARBA" id="ARBA00022692"/>
    </source>
</evidence>
<feature type="region of interest" description="Disordered" evidence="5">
    <location>
        <begin position="1"/>
        <end position="21"/>
    </location>
</feature>
<evidence type="ECO:0000256" key="1">
    <source>
        <dbReference type="ARBA" id="ARBA00004141"/>
    </source>
</evidence>
<evidence type="ECO:0000259" key="7">
    <source>
        <dbReference type="Pfam" id="PF03151"/>
    </source>
</evidence>
<feature type="transmembrane region" description="Helical" evidence="6">
    <location>
        <begin position="163"/>
        <end position="187"/>
    </location>
</feature>
<proteinExistence type="predicted"/>
<feature type="transmembrane region" description="Helical" evidence="6">
    <location>
        <begin position="98"/>
        <end position="120"/>
    </location>
</feature>
<evidence type="ECO:0000256" key="3">
    <source>
        <dbReference type="ARBA" id="ARBA00022989"/>
    </source>
</evidence>
<keyword evidence="4 6" id="KW-0472">Membrane</keyword>
<dbReference type="InterPro" id="IPR004853">
    <property type="entry name" value="Sugar_P_trans_dom"/>
</dbReference>
<evidence type="ECO:0000313" key="8">
    <source>
        <dbReference type="EMBL" id="CAK9442269.1"/>
    </source>
</evidence>
<gene>
    <name evidence="8" type="ORF">LODBEIA_P60120</name>
</gene>
<feature type="transmembrane region" description="Helical" evidence="6">
    <location>
        <begin position="68"/>
        <end position="86"/>
    </location>
</feature>
<comment type="subcellular location">
    <subcellularLocation>
        <location evidence="1">Membrane</location>
        <topology evidence="1">Multi-pass membrane protein</topology>
    </subcellularLocation>
</comment>
<organism evidence="8 9">
    <name type="scientific">Lodderomyces beijingensis</name>
    <dbReference type="NCBI Taxonomy" id="1775926"/>
    <lineage>
        <taxon>Eukaryota</taxon>
        <taxon>Fungi</taxon>
        <taxon>Dikarya</taxon>
        <taxon>Ascomycota</taxon>
        <taxon>Saccharomycotina</taxon>
        <taxon>Pichiomycetes</taxon>
        <taxon>Debaryomycetaceae</taxon>
        <taxon>Candida/Lodderomyces clade</taxon>
        <taxon>Lodderomyces</taxon>
    </lineage>
</organism>
<feature type="transmembrane region" description="Helical" evidence="6">
    <location>
        <begin position="232"/>
        <end position="256"/>
    </location>
</feature>
<dbReference type="GeneID" id="92211208"/>
<keyword evidence="9" id="KW-1185">Reference proteome</keyword>
<feature type="compositionally biased region" description="Low complexity" evidence="5">
    <location>
        <begin position="45"/>
        <end position="56"/>
    </location>
</feature>
<dbReference type="RefSeq" id="XP_066832950.1">
    <property type="nucleotide sequence ID" value="XM_066976409.1"/>
</dbReference>